<dbReference type="AlphaFoldDB" id="A0A5C5X139"/>
<dbReference type="Proteomes" id="UP000317243">
    <property type="component" value="Unassembled WGS sequence"/>
</dbReference>
<dbReference type="EMBL" id="SIHI01000001">
    <property type="protein sequence ID" value="TWT56707.1"/>
    <property type="molecule type" value="Genomic_DNA"/>
</dbReference>
<name>A0A5C5X139_9PLAN</name>
<proteinExistence type="predicted"/>
<gene>
    <name evidence="1" type="ORF">KOR42_00610</name>
</gene>
<organism evidence="1 2">
    <name type="scientific">Thalassoglobus neptunius</name>
    <dbReference type="NCBI Taxonomy" id="1938619"/>
    <lineage>
        <taxon>Bacteria</taxon>
        <taxon>Pseudomonadati</taxon>
        <taxon>Planctomycetota</taxon>
        <taxon>Planctomycetia</taxon>
        <taxon>Planctomycetales</taxon>
        <taxon>Planctomycetaceae</taxon>
        <taxon>Thalassoglobus</taxon>
    </lineage>
</organism>
<evidence type="ECO:0000313" key="2">
    <source>
        <dbReference type="Proteomes" id="UP000317243"/>
    </source>
</evidence>
<protein>
    <submittedName>
        <fullName evidence="1">Uncharacterized protein</fullName>
    </submittedName>
</protein>
<sequence>MHNACCICRGTLLNSSHSRNASTPQENRCKPEVKRFLERVRKLIRTRSAFQENRRTRSIRITSKSASAVLAGSKKLNSQLVNRERISREQFRQAVTSNRLLTDPCEGDTVRKVCHSRDLRRHADDSTTNRSVQTPPASATLIVSTTRSQHELAAYVERSPRNASMSTASVVSSMCVVDRSAGRRIVSAQFIG</sequence>
<comment type="caution">
    <text evidence="1">The sequence shown here is derived from an EMBL/GenBank/DDBJ whole genome shotgun (WGS) entry which is preliminary data.</text>
</comment>
<evidence type="ECO:0000313" key="1">
    <source>
        <dbReference type="EMBL" id="TWT56707.1"/>
    </source>
</evidence>
<reference evidence="1 2" key="1">
    <citation type="submission" date="2019-02" db="EMBL/GenBank/DDBJ databases">
        <title>Deep-cultivation of Planctomycetes and their phenomic and genomic characterization uncovers novel biology.</title>
        <authorList>
            <person name="Wiegand S."/>
            <person name="Jogler M."/>
            <person name="Boedeker C."/>
            <person name="Pinto D."/>
            <person name="Vollmers J."/>
            <person name="Rivas-Marin E."/>
            <person name="Kohn T."/>
            <person name="Peeters S.H."/>
            <person name="Heuer A."/>
            <person name="Rast P."/>
            <person name="Oberbeckmann S."/>
            <person name="Bunk B."/>
            <person name="Jeske O."/>
            <person name="Meyerdierks A."/>
            <person name="Storesund J.E."/>
            <person name="Kallscheuer N."/>
            <person name="Luecker S."/>
            <person name="Lage O.M."/>
            <person name="Pohl T."/>
            <person name="Merkel B.J."/>
            <person name="Hornburger P."/>
            <person name="Mueller R.-W."/>
            <person name="Bruemmer F."/>
            <person name="Labrenz M."/>
            <person name="Spormann A.M."/>
            <person name="Op Den Camp H."/>
            <person name="Overmann J."/>
            <person name="Amann R."/>
            <person name="Jetten M.S.M."/>
            <person name="Mascher T."/>
            <person name="Medema M.H."/>
            <person name="Devos D.P."/>
            <person name="Kaster A.-K."/>
            <person name="Ovreas L."/>
            <person name="Rohde M."/>
            <person name="Galperin M.Y."/>
            <person name="Jogler C."/>
        </authorList>
    </citation>
    <scope>NUCLEOTIDE SEQUENCE [LARGE SCALE GENOMIC DNA]</scope>
    <source>
        <strain evidence="1 2">KOR42</strain>
    </source>
</reference>
<keyword evidence="2" id="KW-1185">Reference proteome</keyword>
<accession>A0A5C5X139</accession>